<dbReference type="STRING" id="53406.SAMN05421553_3763"/>
<evidence type="ECO:0000313" key="3">
    <source>
        <dbReference type="Proteomes" id="UP000242849"/>
    </source>
</evidence>
<name>A0A1H5F2G2_PSEAG</name>
<feature type="region of interest" description="Disordered" evidence="1">
    <location>
        <begin position="33"/>
        <end position="55"/>
    </location>
</feature>
<protein>
    <submittedName>
        <fullName evidence="2">Uncharacterized protein</fullName>
    </submittedName>
</protein>
<gene>
    <name evidence="2" type="ORF">SAMN05421553_3763</name>
</gene>
<dbReference type="EMBL" id="FNSC01000001">
    <property type="protein sequence ID" value="SED97579.1"/>
    <property type="molecule type" value="Genomic_DNA"/>
</dbReference>
<reference evidence="3" key="1">
    <citation type="submission" date="2016-10" db="EMBL/GenBank/DDBJ databases">
        <authorList>
            <person name="Varghese N."/>
            <person name="Submissions S."/>
        </authorList>
    </citation>
    <scope>NUCLEOTIDE SEQUENCE [LARGE SCALE GENOMIC DNA]</scope>
    <source>
        <strain evidence="3">DSM 12111</strain>
    </source>
</reference>
<evidence type="ECO:0000256" key="1">
    <source>
        <dbReference type="SAM" id="MobiDB-lite"/>
    </source>
</evidence>
<dbReference type="AlphaFoldDB" id="A0A1H5F2G2"/>
<accession>A0A1H5F2G2</accession>
<dbReference type="RefSeq" id="WP_090385685.1">
    <property type="nucleotide sequence ID" value="NZ_FNSC01000001.1"/>
</dbReference>
<organism evidence="2 3">
    <name type="scientific">Pseudomonas anguilliseptica</name>
    <dbReference type="NCBI Taxonomy" id="53406"/>
    <lineage>
        <taxon>Bacteria</taxon>
        <taxon>Pseudomonadati</taxon>
        <taxon>Pseudomonadota</taxon>
        <taxon>Gammaproteobacteria</taxon>
        <taxon>Pseudomonadales</taxon>
        <taxon>Pseudomonadaceae</taxon>
        <taxon>Pseudomonas</taxon>
    </lineage>
</organism>
<keyword evidence="3" id="KW-1185">Reference proteome</keyword>
<proteinExistence type="predicted"/>
<sequence length="122" mass="13432">MYAPALIAVKAPERNELAALMASFTGRVQVLSHTERAPHRPTSYGKQSAKPSTYRDAAKKETQAVALMRDNLIITDNTGSAPRTPRQMRGLLRSHGICMTSPDVERLAARYQITLKRPAASE</sequence>
<dbReference type="Proteomes" id="UP000242849">
    <property type="component" value="Unassembled WGS sequence"/>
</dbReference>
<evidence type="ECO:0000313" key="2">
    <source>
        <dbReference type="EMBL" id="SED97579.1"/>
    </source>
</evidence>